<evidence type="ECO:0000259" key="9">
    <source>
        <dbReference type="Pfam" id="PF14416"/>
    </source>
</evidence>
<feature type="transmembrane region" description="Helical" evidence="7">
    <location>
        <begin position="21"/>
        <end position="41"/>
    </location>
</feature>
<keyword evidence="5 7" id="KW-1133">Transmembrane helix</keyword>
<evidence type="ECO:0000256" key="1">
    <source>
        <dbReference type="ARBA" id="ARBA00004167"/>
    </source>
</evidence>
<feature type="domain" description="Trichome birefringence-like C-terminal" evidence="8">
    <location>
        <begin position="167"/>
        <end position="458"/>
    </location>
</feature>
<keyword evidence="3 7" id="KW-0812">Transmembrane</keyword>
<evidence type="ECO:0000256" key="6">
    <source>
        <dbReference type="ARBA" id="ARBA00023136"/>
    </source>
</evidence>
<dbReference type="EMBL" id="BAABME010001986">
    <property type="protein sequence ID" value="GAA0152440.1"/>
    <property type="molecule type" value="Genomic_DNA"/>
</dbReference>
<evidence type="ECO:0008006" key="12">
    <source>
        <dbReference type="Google" id="ProtNLM"/>
    </source>
</evidence>
<reference evidence="10 11" key="1">
    <citation type="submission" date="2024-01" db="EMBL/GenBank/DDBJ databases">
        <title>The complete chloroplast genome sequence of Lithospermum erythrorhizon: insights into the phylogenetic relationship among Boraginaceae species and the maternal lineages of purple gromwells.</title>
        <authorList>
            <person name="Okada T."/>
            <person name="Watanabe K."/>
        </authorList>
    </citation>
    <scope>NUCLEOTIDE SEQUENCE [LARGE SCALE GENOMIC DNA]</scope>
</reference>
<dbReference type="GO" id="GO:0016020">
    <property type="term" value="C:membrane"/>
    <property type="evidence" value="ECO:0007669"/>
    <property type="project" value="UniProtKB-SubCell"/>
</dbReference>
<accession>A0AAV3PL90</accession>
<dbReference type="GO" id="GO:0005794">
    <property type="term" value="C:Golgi apparatus"/>
    <property type="evidence" value="ECO:0007669"/>
    <property type="project" value="TreeGrafter"/>
</dbReference>
<dbReference type="GO" id="GO:0016413">
    <property type="term" value="F:O-acetyltransferase activity"/>
    <property type="evidence" value="ECO:0007669"/>
    <property type="project" value="InterPro"/>
</dbReference>
<evidence type="ECO:0000256" key="3">
    <source>
        <dbReference type="ARBA" id="ARBA00022692"/>
    </source>
</evidence>
<keyword evidence="4" id="KW-0735">Signal-anchor</keyword>
<dbReference type="AlphaFoldDB" id="A0AAV3PL90"/>
<evidence type="ECO:0000256" key="4">
    <source>
        <dbReference type="ARBA" id="ARBA00022968"/>
    </source>
</evidence>
<keyword evidence="11" id="KW-1185">Reference proteome</keyword>
<protein>
    <recommendedName>
        <fullName evidence="12">Trichome birefringence-like N-terminal domain-containing protein</fullName>
    </recommendedName>
</protein>
<dbReference type="InterPro" id="IPR029962">
    <property type="entry name" value="TBL"/>
</dbReference>
<comment type="subcellular location">
    <subcellularLocation>
        <location evidence="1">Membrane</location>
        <topology evidence="1">Single-pass membrane protein</topology>
    </subcellularLocation>
</comment>
<keyword evidence="6 7" id="KW-0472">Membrane</keyword>
<evidence type="ECO:0000256" key="2">
    <source>
        <dbReference type="ARBA" id="ARBA00007727"/>
    </source>
</evidence>
<evidence type="ECO:0000256" key="7">
    <source>
        <dbReference type="SAM" id="Phobius"/>
    </source>
</evidence>
<dbReference type="PANTHER" id="PTHR32285:SF219">
    <property type="entry name" value="PROTEIN TRICHOME BIREFRINGENCE-LIKE 24"/>
    <property type="match status" value="1"/>
</dbReference>
<evidence type="ECO:0000313" key="10">
    <source>
        <dbReference type="EMBL" id="GAA0152440.1"/>
    </source>
</evidence>
<sequence length="463" mass="52912">MVKKTLIKLKSWWRNLQNKNNFIMKFVIALLLLGIGFRILVSRSNDFSDDSGDPLIINDVGSSSLSPVSSDAHKKNASFKVGLSSIPPPVSSNVPKKMSHISPTAAIEVESEGKCNIFAGDWVPSLDGPAYTNDTCNIIESHQNCMTNGRPDSAFLYWKWRPRDCELPQLDPGRFLESMRNKNFALIGDSISRNHVQSLLCILSKVEQAVQIYHDEEWKSRKWIFPSYNFTVSVMWSPFLADAAIYEDINGVSTHEIELQLDKLDKNWTSQYQSHDYVIFSSGKWYIKSAIYYENNTEIGCHACSNRNCTELGFDVAYRKVLNQVFDHIIASNHKGMTFYRTSTPDHFENGEWYNGGFCNRTQPVKEGEFDLNQLNKILHEIELDEFKKASIKASEKGMDFKLFDVTALSLLRPDGHPGAYRFFQPFAKDKNAKIIYDCLHWCLPGPIDSWNDLLMEMVVNNH</sequence>
<comment type="caution">
    <text evidence="10">The sequence shown here is derived from an EMBL/GenBank/DDBJ whole genome shotgun (WGS) entry which is preliminary data.</text>
</comment>
<feature type="domain" description="Trichome birefringence-like N-terminal" evidence="9">
    <location>
        <begin position="114"/>
        <end position="166"/>
    </location>
</feature>
<dbReference type="InterPro" id="IPR025846">
    <property type="entry name" value="TBL_N"/>
</dbReference>
<dbReference type="PANTHER" id="PTHR32285">
    <property type="entry name" value="PROTEIN TRICHOME BIREFRINGENCE-LIKE 9-RELATED"/>
    <property type="match status" value="1"/>
</dbReference>
<dbReference type="Proteomes" id="UP001454036">
    <property type="component" value="Unassembled WGS sequence"/>
</dbReference>
<gene>
    <name evidence="10" type="ORF">LIER_10922</name>
</gene>
<evidence type="ECO:0000313" key="11">
    <source>
        <dbReference type="Proteomes" id="UP001454036"/>
    </source>
</evidence>
<dbReference type="InterPro" id="IPR026057">
    <property type="entry name" value="TBL_C"/>
</dbReference>
<evidence type="ECO:0000259" key="8">
    <source>
        <dbReference type="Pfam" id="PF13839"/>
    </source>
</evidence>
<name>A0AAV3PL90_LITER</name>
<dbReference type="Pfam" id="PF14416">
    <property type="entry name" value="PMR5N"/>
    <property type="match status" value="1"/>
</dbReference>
<dbReference type="Pfam" id="PF13839">
    <property type="entry name" value="PC-Esterase"/>
    <property type="match status" value="1"/>
</dbReference>
<organism evidence="10 11">
    <name type="scientific">Lithospermum erythrorhizon</name>
    <name type="common">Purple gromwell</name>
    <name type="synonym">Lithospermum officinale var. erythrorhizon</name>
    <dbReference type="NCBI Taxonomy" id="34254"/>
    <lineage>
        <taxon>Eukaryota</taxon>
        <taxon>Viridiplantae</taxon>
        <taxon>Streptophyta</taxon>
        <taxon>Embryophyta</taxon>
        <taxon>Tracheophyta</taxon>
        <taxon>Spermatophyta</taxon>
        <taxon>Magnoliopsida</taxon>
        <taxon>eudicotyledons</taxon>
        <taxon>Gunneridae</taxon>
        <taxon>Pentapetalae</taxon>
        <taxon>asterids</taxon>
        <taxon>lamiids</taxon>
        <taxon>Boraginales</taxon>
        <taxon>Boraginaceae</taxon>
        <taxon>Boraginoideae</taxon>
        <taxon>Lithospermeae</taxon>
        <taxon>Lithospermum</taxon>
    </lineage>
</organism>
<comment type="similarity">
    <text evidence="2">Belongs to the PC-esterase family. TBL subfamily.</text>
</comment>
<evidence type="ECO:0000256" key="5">
    <source>
        <dbReference type="ARBA" id="ARBA00022989"/>
    </source>
</evidence>
<proteinExistence type="inferred from homology"/>